<dbReference type="InterPro" id="IPR043519">
    <property type="entry name" value="NT_sf"/>
</dbReference>
<dbReference type="GO" id="GO:0016787">
    <property type="term" value="F:hydrolase activity"/>
    <property type="evidence" value="ECO:0007669"/>
    <property type="project" value="UniProtKB-KW"/>
</dbReference>
<evidence type="ECO:0000256" key="1">
    <source>
        <dbReference type="ARBA" id="ARBA00022553"/>
    </source>
</evidence>
<sequence>MNAVSARVPHHDLPSVLDLLRGCQSEWRTLGVTRVRVFGSVARQEAGAESDVDVLLDFAPEAGLLTLARARDFFEGVLGYRTDAVTEAALKPPLRREVLLDAVDALRPVVHPPRQGRKRWKWRVFELLADLDALRSYTSAHTQESFSADALTRDAVLLRLLRVGEGTKYLPQELQARHPEIPWTTLRDVRNLVAHDYFGLDPALVWRSATQEFPALRPFFQALVDQAPEDAPAS</sequence>
<protein>
    <recommendedName>
        <fullName evidence="6">Polymerase nucleotidyl transferase domain-containing protein</fullName>
    </recommendedName>
</protein>
<dbReference type="GO" id="GO:0004540">
    <property type="term" value="F:RNA nuclease activity"/>
    <property type="evidence" value="ECO:0007669"/>
    <property type="project" value="InterPro"/>
</dbReference>
<accession>A0A2Z3JEN1</accession>
<keyword evidence="2" id="KW-1277">Toxin-antitoxin system</keyword>
<dbReference type="RefSeq" id="WP_109827153.1">
    <property type="nucleotide sequence ID" value="NZ_CP029494.1"/>
</dbReference>
<dbReference type="Proteomes" id="UP000245368">
    <property type="component" value="Chromosome"/>
</dbReference>
<evidence type="ECO:0000313" key="7">
    <source>
        <dbReference type="EMBL" id="AWN23425.1"/>
    </source>
</evidence>
<evidence type="ECO:0000259" key="6">
    <source>
        <dbReference type="Pfam" id="PF01909"/>
    </source>
</evidence>
<evidence type="ECO:0000256" key="4">
    <source>
        <dbReference type="ARBA" id="ARBA00022741"/>
    </source>
</evidence>
<organism evidence="7 8">
    <name type="scientific">Deinococcus irradiatisoli</name>
    <dbReference type="NCBI Taxonomy" id="2202254"/>
    <lineage>
        <taxon>Bacteria</taxon>
        <taxon>Thermotogati</taxon>
        <taxon>Deinococcota</taxon>
        <taxon>Deinococci</taxon>
        <taxon>Deinococcales</taxon>
        <taxon>Deinococcaceae</taxon>
        <taxon>Deinococcus</taxon>
    </lineage>
</organism>
<dbReference type="OrthoDB" id="9810538at2"/>
<keyword evidence="4" id="KW-0547">Nucleotide-binding</keyword>
<dbReference type="Pfam" id="PF01934">
    <property type="entry name" value="HepT-like"/>
    <property type="match status" value="1"/>
</dbReference>
<reference evidence="7 8" key="1">
    <citation type="submission" date="2018-05" db="EMBL/GenBank/DDBJ databases">
        <title>Complete Genome Sequence of Deinococcus sp. strain 17bor-2.</title>
        <authorList>
            <person name="Srinivasan S."/>
        </authorList>
    </citation>
    <scope>NUCLEOTIDE SEQUENCE [LARGE SCALE GENOMIC DNA]</scope>
    <source>
        <strain evidence="7 8">17bor-2</strain>
    </source>
</reference>
<dbReference type="KEGG" id="dez:DKM44_09450"/>
<dbReference type="PANTHER" id="PTHR34139">
    <property type="entry name" value="UPF0331 PROTEIN MJ0127"/>
    <property type="match status" value="1"/>
</dbReference>
<proteinExistence type="predicted"/>
<dbReference type="GO" id="GO:0110001">
    <property type="term" value="C:toxin-antitoxin complex"/>
    <property type="evidence" value="ECO:0007669"/>
    <property type="project" value="InterPro"/>
</dbReference>
<evidence type="ECO:0000313" key="8">
    <source>
        <dbReference type="Proteomes" id="UP000245368"/>
    </source>
</evidence>
<name>A0A2Z3JEN1_9DEIO</name>
<keyword evidence="5" id="KW-0378">Hydrolase</keyword>
<feature type="domain" description="Polymerase nucleotidyl transferase" evidence="6">
    <location>
        <begin position="21"/>
        <end position="100"/>
    </location>
</feature>
<evidence type="ECO:0000256" key="3">
    <source>
        <dbReference type="ARBA" id="ARBA00022722"/>
    </source>
</evidence>
<dbReference type="CDD" id="cd05403">
    <property type="entry name" value="NT_KNTase_like"/>
    <property type="match status" value="1"/>
</dbReference>
<dbReference type="EMBL" id="CP029494">
    <property type="protein sequence ID" value="AWN23425.1"/>
    <property type="molecule type" value="Genomic_DNA"/>
</dbReference>
<dbReference type="PANTHER" id="PTHR34139:SF1">
    <property type="entry name" value="RNASE MJ1380-RELATED"/>
    <property type="match status" value="1"/>
</dbReference>
<dbReference type="GO" id="GO:0000166">
    <property type="term" value="F:nucleotide binding"/>
    <property type="evidence" value="ECO:0007669"/>
    <property type="project" value="UniProtKB-KW"/>
</dbReference>
<dbReference type="InterPro" id="IPR008201">
    <property type="entry name" value="HepT-like"/>
</dbReference>
<keyword evidence="8" id="KW-1185">Reference proteome</keyword>
<dbReference type="InterPro" id="IPR002934">
    <property type="entry name" value="Polymerase_NTP_transf_dom"/>
</dbReference>
<keyword evidence="1" id="KW-0597">Phosphoprotein</keyword>
<evidence type="ECO:0000256" key="2">
    <source>
        <dbReference type="ARBA" id="ARBA00022649"/>
    </source>
</evidence>
<dbReference type="InterPro" id="IPR051813">
    <property type="entry name" value="HepT_RNase_toxin"/>
</dbReference>
<dbReference type="Gene3D" id="3.30.460.10">
    <property type="entry name" value="Beta Polymerase, domain 2"/>
    <property type="match status" value="1"/>
</dbReference>
<keyword evidence="3" id="KW-0540">Nuclease</keyword>
<gene>
    <name evidence="7" type="ORF">DKM44_09450</name>
</gene>
<dbReference type="Pfam" id="PF01909">
    <property type="entry name" value="NTP_transf_2"/>
    <property type="match status" value="1"/>
</dbReference>
<dbReference type="SUPFAM" id="SSF81301">
    <property type="entry name" value="Nucleotidyltransferase"/>
    <property type="match status" value="1"/>
</dbReference>
<dbReference type="GO" id="GO:0016779">
    <property type="term" value="F:nucleotidyltransferase activity"/>
    <property type="evidence" value="ECO:0007669"/>
    <property type="project" value="InterPro"/>
</dbReference>
<dbReference type="AlphaFoldDB" id="A0A2Z3JEN1"/>
<evidence type="ECO:0000256" key="5">
    <source>
        <dbReference type="ARBA" id="ARBA00022801"/>
    </source>
</evidence>